<gene>
    <name evidence="3" type="ORF">ACIGXA_20490</name>
</gene>
<name>A0ABW8C911_9ACTN</name>
<dbReference type="EMBL" id="JBITYG010000006">
    <property type="protein sequence ID" value="MFI9102899.1"/>
    <property type="molecule type" value="Genomic_DNA"/>
</dbReference>
<keyword evidence="4" id="KW-1185">Reference proteome</keyword>
<comment type="caution">
    <text evidence="3">The sequence shown here is derived from an EMBL/GenBank/DDBJ whole genome shotgun (WGS) entry which is preliminary data.</text>
</comment>
<protein>
    <recommendedName>
        <fullName evidence="2">MftR C-terminal domain-containing protein</fullName>
    </recommendedName>
</protein>
<evidence type="ECO:0000259" key="2">
    <source>
        <dbReference type="Pfam" id="PF17754"/>
    </source>
</evidence>
<dbReference type="Pfam" id="PF17754">
    <property type="entry name" value="TetR_C_14"/>
    <property type="match status" value="1"/>
</dbReference>
<evidence type="ECO:0000313" key="3">
    <source>
        <dbReference type="EMBL" id="MFI9102899.1"/>
    </source>
</evidence>
<dbReference type="Gene3D" id="1.10.357.10">
    <property type="entry name" value="Tetracycline Repressor, domain 2"/>
    <property type="match status" value="1"/>
</dbReference>
<evidence type="ECO:0000256" key="1">
    <source>
        <dbReference type="SAM" id="MobiDB-lite"/>
    </source>
</evidence>
<proteinExistence type="predicted"/>
<dbReference type="RefSeq" id="WP_399651133.1">
    <property type="nucleotide sequence ID" value="NZ_JBITYG010000006.1"/>
</dbReference>
<organism evidence="3 4">
    <name type="scientific">Streptomyces fildesensis</name>
    <dbReference type="NCBI Taxonomy" id="375757"/>
    <lineage>
        <taxon>Bacteria</taxon>
        <taxon>Bacillati</taxon>
        <taxon>Actinomycetota</taxon>
        <taxon>Actinomycetes</taxon>
        <taxon>Kitasatosporales</taxon>
        <taxon>Streptomycetaceae</taxon>
        <taxon>Streptomyces</taxon>
    </lineage>
</organism>
<feature type="region of interest" description="Disordered" evidence="1">
    <location>
        <begin position="1"/>
        <end position="32"/>
    </location>
</feature>
<dbReference type="Proteomes" id="UP001614394">
    <property type="component" value="Unassembled WGS sequence"/>
</dbReference>
<sequence length="98" mass="10254">MQNVWPAQHGASADRSPAGCRSAERRSGWPWTARPGRGALAAEVAERVGPPGSTGMYPSVLIGAAFAALQAAENRGRVDPRDLDALLDEAFDILIGGL</sequence>
<accession>A0ABW8C911</accession>
<evidence type="ECO:0000313" key="4">
    <source>
        <dbReference type="Proteomes" id="UP001614394"/>
    </source>
</evidence>
<dbReference type="InterPro" id="IPR041347">
    <property type="entry name" value="MftR_C"/>
</dbReference>
<feature type="domain" description="MftR C-terminal" evidence="2">
    <location>
        <begin position="37"/>
        <end position="98"/>
    </location>
</feature>
<reference evidence="3 4" key="1">
    <citation type="submission" date="2024-10" db="EMBL/GenBank/DDBJ databases">
        <title>The Natural Products Discovery Center: Release of the First 8490 Sequenced Strains for Exploring Actinobacteria Biosynthetic Diversity.</title>
        <authorList>
            <person name="Kalkreuter E."/>
            <person name="Kautsar S.A."/>
            <person name="Yang D."/>
            <person name="Bader C.D."/>
            <person name="Teijaro C.N."/>
            <person name="Fluegel L."/>
            <person name="Davis C.M."/>
            <person name="Simpson J.R."/>
            <person name="Lauterbach L."/>
            <person name="Steele A.D."/>
            <person name="Gui C."/>
            <person name="Meng S."/>
            <person name="Li G."/>
            <person name="Viehrig K."/>
            <person name="Ye F."/>
            <person name="Su P."/>
            <person name="Kiefer A.F."/>
            <person name="Nichols A."/>
            <person name="Cepeda A.J."/>
            <person name="Yan W."/>
            <person name="Fan B."/>
            <person name="Jiang Y."/>
            <person name="Adhikari A."/>
            <person name="Zheng C.-J."/>
            <person name="Schuster L."/>
            <person name="Cowan T.M."/>
            <person name="Smanski M.J."/>
            <person name="Chevrette M.G."/>
            <person name="De Carvalho L.P.S."/>
            <person name="Shen B."/>
        </authorList>
    </citation>
    <scope>NUCLEOTIDE SEQUENCE [LARGE SCALE GENOMIC DNA]</scope>
    <source>
        <strain evidence="3 4">NPDC053399</strain>
    </source>
</reference>